<name>A0AAD5V3G7_9APHY</name>
<evidence type="ECO:0000313" key="1">
    <source>
        <dbReference type="EMBL" id="KAJ3483753.1"/>
    </source>
</evidence>
<gene>
    <name evidence="1" type="ORF">NLI96_g6117</name>
</gene>
<proteinExistence type="predicted"/>
<dbReference type="AlphaFoldDB" id="A0AAD5V3G7"/>
<dbReference type="EMBL" id="JANAWD010000216">
    <property type="protein sequence ID" value="KAJ3483753.1"/>
    <property type="molecule type" value="Genomic_DNA"/>
</dbReference>
<sequence>MREINAAYPKATFEPPSLPFILTYIAALASFRALIMADLKSTTKVDSKSSESPFPGPPPEKPSRNHFVFVLIPGQFDLNIPTGKRWCRKPFKYLRFLAWAILHLDGKIVLKDGTEVNENGWQDFTPHEIYYFLPNEPLENAKPINVRLLAKPELCYTPSEEKQWFRRDLKERDESCPFSSIAGDHNLEATHIMPVCKGDDWLQMLINSRYPDFVTGEGERLDDLCLEDIKNGFLLESKVRHRLEAHDIAILPTPNHIIKCEDLFCDPERLMRYRSGTRIPKKPLYALHWFREPVNRDPYDPGEPGLFCHNALAAFNTFTPGRRHPKPSCFLLECMYAATVVHVWGRGTENLEKHPGFLKAPIVEDADDWIEEVGWKMNEGDKEDNGFPIRNRVEGM</sequence>
<evidence type="ECO:0000313" key="2">
    <source>
        <dbReference type="Proteomes" id="UP001212997"/>
    </source>
</evidence>
<keyword evidence="2" id="KW-1185">Reference proteome</keyword>
<accession>A0AAD5V3G7</accession>
<evidence type="ECO:0008006" key="3">
    <source>
        <dbReference type="Google" id="ProtNLM"/>
    </source>
</evidence>
<dbReference type="Proteomes" id="UP001212997">
    <property type="component" value="Unassembled WGS sequence"/>
</dbReference>
<comment type="caution">
    <text evidence="1">The sequence shown here is derived from an EMBL/GenBank/DDBJ whole genome shotgun (WGS) entry which is preliminary data.</text>
</comment>
<reference evidence="1" key="1">
    <citation type="submission" date="2022-07" db="EMBL/GenBank/DDBJ databases">
        <title>Genome Sequence of Physisporinus lineatus.</title>
        <authorList>
            <person name="Buettner E."/>
        </authorList>
    </citation>
    <scope>NUCLEOTIDE SEQUENCE</scope>
    <source>
        <strain evidence="1">VT162</strain>
    </source>
</reference>
<protein>
    <recommendedName>
        <fullName evidence="3">HNH nuclease domain-containing protein</fullName>
    </recommendedName>
</protein>
<organism evidence="1 2">
    <name type="scientific">Meripilus lineatus</name>
    <dbReference type="NCBI Taxonomy" id="2056292"/>
    <lineage>
        <taxon>Eukaryota</taxon>
        <taxon>Fungi</taxon>
        <taxon>Dikarya</taxon>
        <taxon>Basidiomycota</taxon>
        <taxon>Agaricomycotina</taxon>
        <taxon>Agaricomycetes</taxon>
        <taxon>Polyporales</taxon>
        <taxon>Meripilaceae</taxon>
        <taxon>Meripilus</taxon>
    </lineage>
</organism>